<dbReference type="InterPro" id="IPR036514">
    <property type="entry name" value="SGNH_hydro_sf"/>
</dbReference>
<dbReference type="SUPFAM" id="SSF52266">
    <property type="entry name" value="SGNH hydrolase"/>
    <property type="match status" value="1"/>
</dbReference>
<comment type="caution">
    <text evidence="2">The sequence shown here is derived from an EMBL/GenBank/DDBJ whole genome shotgun (WGS) entry which is preliminary data.</text>
</comment>
<sequence length="343" mass="37299">MVRCSDVASAPLASIQALDYARVLDEFRVRGGRHAQLSPSERTPLPEGYAKWRFDEPLCDHVGTCHESSVAASPRTRHSTRSAENYSAWWRAHDALAALARRAGRPGLVFVGDSISESYLGSSMLAPCRRCAGVPNALAAEMRRAFGESLVVAISGDQTQHVLWRLENGGFSPQLRAGRSVVNVHIGTNNLGAGYLPHDAALGVHAVASWLLERTGSAVLVNALLPRSDHDPPRVRKLCPPRCNARGEPFRSFAPAIDKTNRLVADLVQRLRTRHGPRVAYADCGAAFVRADGQVDAQLMPDMLHPNALGHTLLLRCLRPHLLALKQFANGTAGRVQTSLDRT</sequence>
<dbReference type="PANTHER" id="PTHR30383:SF32">
    <property type="entry name" value="SGNH-HYDROLASE"/>
    <property type="match status" value="1"/>
</dbReference>
<dbReference type="AlphaFoldDB" id="A0A8J5XJ79"/>
<dbReference type="EMBL" id="JAGTXO010000010">
    <property type="protein sequence ID" value="KAG8465312.1"/>
    <property type="molecule type" value="Genomic_DNA"/>
</dbReference>
<dbReference type="Pfam" id="PF13472">
    <property type="entry name" value="Lipase_GDSL_2"/>
    <property type="match status" value="1"/>
</dbReference>
<keyword evidence="3" id="KW-1185">Reference proteome</keyword>
<organism evidence="2 3">
    <name type="scientific">Diacronema lutheri</name>
    <name type="common">Unicellular marine alga</name>
    <name type="synonym">Monochrysis lutheri</name>
    <dbReference type="NCBI Taxonomy" id="2081491"/>
    <lineage>
        <taxon>Eukaryota</taxon>
        <taxon>Haptista</taxon>
        <taxon>Haptophyta</taxon>
        <taxon>Pavlovophyceae</taxon>
        <taxon>Pavlovales</taxon>
        <taxon>Pavlovaceae</taxon>
        <taxon>Diacronema</taxon>
    </lineage>
</organism>
<evidence type="ECO:0000313" key="2">
    <source>
        <dbReference type="EMBL" id="KAG8465312.1"/>
    </source>
</evidence>
<protein>
    <recommendedName>
        <fullName evidence="1">SGNH hydrolase-type esterase domain-containing protein</fullName>
    </recommendedName>
</protein>
<dbReference type="OrthoDB" id="505607at2759"/>
<dbReference type="Proteomes" id="UP000751190">
    <property type="component" value="Unassembled WGS sequence"/>
</dbReference>
<dbReference type="InterPro" id="IPR013830">
    <property type="entry name" value="SGNH_hydro"/>
</dbReference>
<feature type="domain" description="SGNH hydrolase-type esterase" evidence="1">
    <location>
        <begin position="110"/>
        <end position="312"/>
    </location>
</feature>
<reference evidence="2" key="1">
    <citation type="submission" date="2021-05" db="EMBL/GenBank/DDBJ databases">
        <title>The genome of the haptophyte Pavlova lutheri (Diacronema luteri, Pavlovales) - a model for lipid biosynthesis in eukaryotic algae.</title>
        <authorList>
            <person name="Hulatt C.J."/>
            <person name="Posewitz M.C."/>
        </authorList>
    </citation>
    <scope>NUCLEOTIDE SEQUENCE</scope>
    <source>
        <strain evidence="2">NIVA-4/92</strain>
    </source>
</reference>
<dbReference type="InterPro" id="IPR051532">
    <property type="entry name" value="Ester_Hydrolysis_Enzymes"/>
</dbReference>
<dbReference type="OMA" id="RVAYADC"/>
<dbReference type="PANTHER" id="PTHR30383">
    <property type="entry name" value="THIOESTERASE 1/PROTEASE 1/LYSOPHOSPHOLIPASE L1"/>
    <property type="match status" value="1"/>
</dbReference>
<evidence type="ECO:0000313" key="3">
    <source>
        <dbReference type="Proteomes" id="UP000751190"/>
    </source>
</evidence>
<dbReference type="Gene3D" id="3.40.50.1110">
    <property type="entry name" value="SGNH hydrolase"/>
    <property type="match status" value="1"/>
</dbReference>
<accession>A0A8J5XJ79</accession>
<dbReference type="GO" id="GO:0004622">
    <property type="term" value="F:phosphatidylcholine lysophospholipase activity"/>
    <property type="evidence" value="ECO:0007669"/>
    <property type="project" value="TreeGrafter"/>
</dbReference>
<gene>
    <name evidence="2" type="ORF">KFE25_002619</name>
</gene>
<evidence type="ECO:0000259" key="1">
    <source>
        <dbReference type="Pfam" id="PF13472"/>
    </source>
</evidence>
<proteinExistence type="predicted"/>
<name>A0A8J5XJ79_DIALT</name>